<dbReference type="InterPro" id="IPR053146">
    <property type="entry name" value="QDO-like"/>
</dbReference>
<dbReference type="Gene3D" id="2.60.120.10">
    <property type="entry name" value="Jelly Rolls"/>
    <property type="match status" value="1"/>
</dbReference>
<dbReference type="RefSeq" id="WP_165794185.1">
    <property type="nucleotide sequence ID" value="NZ_BFAG01000008.1"/>
</dbReference>
<evidence type="ECO:0000259" key="1">
    <source>
        <dbReference type="Pfam" id="PF07883"/>
    </source>
</evidence>
<protein>
    <submittedName>
        <fullName evidence="2">Cupin 2 conserved barrel domain protein</fullName>
    </submittedName>
</protein>
<evidence type="ECO:0000313" key="2">
    <source>
        <dbReference type="EMBL" id="GBF06282.1"/>
    </source>
</evidence>
<organism evidence="2 3">
    <name type="scientific">Deinococcus aerius</name>
    <dbReference type="NCBI Taxonomy" id="200253"/>
    <lineage>
        <taxon>Bacteria</taxon>
        <taxon>Thermotogati</taxon>
        <taxon>Deinococcota</taxon>
        <taxon>Deinococci</taxon>
        <taxon>Deinococcales</taxon>
        <taxon>Deinococcaceae</taxon>
        <taxon>Deinococcus</taxon>
    </lineage>
</organism>
<proteinExistence type="predicted"/>
<dbReference type="PANTHER" id="PTHR36440">
    <property type="entry name" value="PUTATIVE (AFU_ORTHOLOGUE AFUA_8G07350)-RELATED"/>
    <property type="match status" value="1"/>
</dbReference>
<feature type="domain" description="Cupin type-2" evidence="1">
    <location>
        <begin position="37"/>
        <end position="102"/>
    </location>
</feature>
<evidence type="ECO:0000313" key="3">
    <source>
        <dbReference type="Proteomes" id="UP000236569"/>
    </source>
</evidence>
<dbReference type="InterPro" id="IPR014710">
    <property type="entry name" value="RmlC-like_jellyroll"/>
</dbReference>
<dbReference type="PANTHER" id="PTHR36440:SF1">
    <property type="entry name" value="PUTATIVE (AFU_ORTHOLOGUE AFUA_8G07350)-RELATED"/>
    <property type="match status" value="1"/>
</dbReference>
<dbReference type="InterPro" id="IPR013096">
    <property type="entry name" value="Cupin_2"/>
</dbReference>
<accession>A0A2I9CWD2</accession>
<sequence length="202" mass="21474">MIHVEPGDTLENPVTGEVVTVIEAPSGANGRRMICEATVRPGGAVAGAHIHPHIDEAFTVLRGRVGLRLGKRTLIAPLGERVACPAGTVHDWWNAGTEDAVLRVEITPADRFIEMAVNLFGLARDGKTNARGMPNFLQLVVFAQEFADVVTFVEGPPPPVMKAVVAVVAPLARLLGYRGSSPEYLARPPVRAPATPPRAARG</sequence>
<name>A0A2I9CWD2_9DEIO</name>
<dbReference type="AlphaFoldDB" id="A0A2I9CWD2"/>
<dbReference type="SUPFAM" id="SSF51182">
    <property type="entry name" value="RmlC-like cupins"/>
    <property type="match status" value="1"/>
</dbReference>
<dbReference type="EMBL" id="BFAG01000008">
    <property type="protein sequence ID" value="GBF06282.1"/>
    <property type="molecule type" value="Genomic_DNA"/>
</dbReference>
<keyword evidence="3" id="KW-1185">Reference proteome</keyword>
<dbReference type="Proteomes" id="UP000236569">
    <property type="component" value="Unassembled WGS sequence"/>
</dbReference>
<gene>
    <name evidence="2" type="ORF">DAERI_080073</name>
</gene>
<reference evidence="3" key="1">
    <citation type="submission" date="2018-01" db="EMBL/GenBank/DDBJ databases">
        <title>Draft Genome Sequence of the Radioresistant Bacterium Deinococcus aerius TR0125, Isolated from the Higher Atmosphere above Japan.</title>
        <authorList>
            <person name="Satoh K."/>
            <person name="Arai H."/>
            <person name="Sanzen T."/>
            <person name="Kawaguchi Y."/>
            <person name="Hayashi H."/>
            <person name="Yokobori S."/>
            <person name="Yamagishi A."/>
            <person name="Oono Y."/>
            <person name="Narumi I."/>
        </authorList>
    </citation>
    <scope>NUCLEOTIDE SEQUENCE [LARGE SCALE GENOMIC DNA]</scope>
    <source>
        <strain evidence="3">TR0125</strain>
    </source>
</reference>
<dbReference type="InterPro" id="IPR011051">
    <property type="entry name" value="RmlC_Cupin_sf"/>
</dbReference>
<comment type="caution">
    <text evidence="2">The sequence shown here is derived from an EMBL/GenBank/DDBJ whole genome shotgun (WGS) entry which is preliminary data.</text>
</comment>
<dbReference type="Pfam" id="PF07883">
    <property type="entry name" value="Cupin_2"/>
    <property type="match status" value="1"/>
</dbReference>